<feature type="region of interest" description="Disordered" evidence="1">
    <location>
        <begin position="468"/>
        <end position="487"/>
    </location>
</feature>
<feature type="compositionally biased region" description="Low complexity" evidence="1">
    <location>
        <begin position="387"/>
        <end position="419"/>
    </location>
</feature>
<feature type="region of interest" description="Disordered" evidence="1">
    <location>
        <begin position="89"/>
        <end position="117"/>
    </location>
</feature>
<dbReference type="PATRIC" id="fig|1031711.3.peg.4405"/>
<feature type="region of interest" description="Disordered" evidence="1">
    <location>
        <begin position="15"/>
        <end position="71"/>
    </location>
</feature>
<protein>
    <submittedName>
        <fullName evidence="2">Putative type III effector protein</fullName>
    </submittedName>
</protein>
<feature type="region of interest" description="Disordered" evidence="1">
    <location>
        <begin position="503"/>
        <end position="550"/>
    </location>
</feature>
<feature type="region of interest" description="Disordered" evidence="1">
    <location>
        <begin position="208"/>
        <end position="337"/>
    </location>
</feature>
<gene>
    <name evidence="2" type="ordered locus">RSPO_m01206</name>
</gene>
<keyword evidence="2" id="KW-0614">Plasmid</keyword>
<evidence type="ECO:0000256" key="1">
    <source>
        <dbReference type="SAM" id="MobiDB-lite"/>
    </source>
</evidence>
<name>F6GBB2_RALS8</name>
<accession>F6GBB2</accession>
<dbReference type="Proteomes" id="UP000007953">
    <property type="component" value="Plasmid megaplasmid"/>
</dbReference>
<proteinExistence type="predicted"/>
<feature type="compositionally biased region" description="Polar residues" evidence="1">
    <location>
        <begin position="19"/>
        <end position="43"/>
    </location>
</feature>
<feature type="compositionally biased region" description="Polar residues" evidence="1">
    <location>
        <begin position="228"/>
        <end position="245"/>
    </location>
</feature>
<feature type="region of interest" description="Disordered" evidence="1">
    <location>
        <begin position="351"/>
        <end position="424"/>
    </location>
</feature>
<evidence type="ECO:0000313" key="3">
    <source>
        <dbReference type="Proteomes" id="UP000007953"/>
    </source>
</evidence>
<dbReference type="KEGG" id="rsn:RSPO_m01206"/>
<reference evidence="2 3" key="1">
    <citation type="journal article" date="2011" name="J. Bacteriol.">
        <title>Complete genome sequence of the plant pathogen Ralstonia solanacearum strain Po82.</title>
        <authorList>
            <person name="Xu J."/>
            <person name="Zheng H.J."/>
            <person name="Liu L."/>
            <person name="Pan Z.C."/>
            <person name="Prior P."/>
            <person name="Tang B."/>
            <person name="Xu J.S."/>
            <person name="Zhang H."/>
            <person name="Tian Q."/>
            <person name="Zhang L.Q."/>
            <person name="Feng J."/>
        </authorList>
    </citation>
    <scope>NUCLEOTIDE SEQUENCE [LARGE SCALE GENOMIC DNA]</scope>
    <source>
        <strain evidence="3">Po82</strain>
    </source>
</reference>
<dbReference type="HOGENOM" id="CLU_558804_0_0_4"/>
<dbReference type="EMBL" id="CP002820">
    <property type="protein sequence ID" value="AEG71842.1"/>
    <property type="molecule type" value="Genomic_DNA"/>
</dbReference>
<feature type="compositionally biased region" description="Pro residues" evidence="1">
    <location>
        <begin position="359"/>
        <end position="369"/>
    </location>
</feature>
<feature type="compositionally biased region" description="Polar residues" evidence="1">
    <location>
        <begin position="304"/>
        <end position="319"/>
    </location>
</feature>
<feature type="compositionally biased region" description="Low complexity" evidence="1">
    <location>
        <begin position="97"/>
        <end position="108"/>
    </location>
</feature>
<sequence>MIACRHVAARVRRMAGSHRSLTTKTMSGYNNRIGSRSVAPQTRRTADQENVAPGQTRQPGRQPRARQEPFKSLTPAARAPLQARNLNIAAPQPQLQPKATPKATPAKPHSVRTPGHGVAASTAIENHREIARRQIHALGVREGVGSTERPQQVMKLLNARIPDLPAAKSIELLQQLRILLRLPDRGQRNSQLAMFVANHRLVPGAVVAKPTSAPTPAPTRYAAKPTSAPAQTSIRYTARPTQAPTQAPVRYATKSAQAPAQVSARYTAKPTQVPTQASARYAAKPTQAHTQTTTRPTAKPAPMSQATRTRPAQASQVSRPASRVGTPATVPQRRPDKQIFKSFADLATSGRFPSAVKPAPAPAPAPQPARPSVSPQGRSGTAAVRNRPATTAAVPARTVSAPAQYGRSSSAGARPAAQPQPQPVLTLNDFVRFARDAASQDSMRHSSEGDILDRAQADYDRYLARILGGGEPAKPQSKPVRTQSAPPRMLADHASQLDFLQRTQLDRETDARNDYYGEKGGHRIAYEDELDRQQPVTYSTTPSPQRKPQLPKLTEAQIKAIHQFEDQRALNAHEDPNHDVAVRQYKLQNGYR</sequence>
<feature type="compositionally biased region" description="Polar residues" evidence="1">
    <location>
        <begin position="534"/>
        <end position="546"/>
    </location>
</feature>
<feature type="compositionally biased region" description="Basic and acidic residues" evidence="1">
    <location>
        <begin position="504"/>
        <end position="526"/>
    </location>
</feature>
<feature type="compositionally biased region" description="Polar residues" evidence="1">
    <location>
        <begin position="269"/>
        <end position="278"/>
    </location>
</feature>
<geneLocation type="plasmid" evidence="3"/>
<organism evidence="2 3">
    <name type="scientific">Ralstonia solanacearum (strain Po82)</name>
    <dbReference type="NCBI Taxonomy" id="1031711"/>
    <lineage>
        <taxon>Bacteria</taxon>
        <taxon>Pseudomonadati</taxon>
        <taxon>Pseudomonadota</taxon>
        <taxon>Betaproteobacteria</taxon>
        <taxon>Burkholderiales</taxon>
        <taxon>Burkholderiaceae</taxon>
        <taxon>Ralstonia</taxon>
        <taxon>Ralstonia solanacearum species complex</taxon>
    </lineage>
</organism>
<feature type="compositionally biased region" description="Low complexity" evidence="1">
    <location>
        <begin position="208"/>
        <end position="226"/>
    </location>
</feature>
<evidence type="ECO:0000313" key="2">
    <source>
        <dbReference type="EMBL" id="AEG71842.1"/>
    </source>
</evidence>
<feature type="compositionally biased region" description="Low complexity" evidence="1">
    <location>
        <begin position="282"/>
        <end position="302"/>
    </location>
</feature>
<dbReference type="AlphaFoldDB" id="F6GBB2"/>